<name>A0AAW7ZFF4_9FIRM</name>
<dbReference type="AlphaFoldDB" id="A0AAW7ZFF4"/>
<dbReference type="InterPro" id="IPR054199">
    <property type="entry name" value="DUF6904"/>
</dbReference>
<evidence type="ECO:0000313" key="2">
    <source>
        <dbReference type="EMBL" id="MDO7788210.1"/>
    </source>
</evidence>
<dbReference type="RefSeq" id="WP_304543927.1">
    <property type="nucleotide sequence ID" value="NZ_JARPTC010000019.1"/>
</dbReference>
<protein>
    <submittedName>
        <fullName evidence="2">Uncharacterized protein</fullName>
    </submittedName>
</protein>
<comment type="caution">
    <text evidence="2">The sequence shown here is derived from an EMBL/GenBank/DDBJ whole genome shotgun (WGS) entry which is preliminary data.</text>
</comment>
<sequence length="249" mass="29444">MLYAKNTPNNTGVAIYGDFRDFEALYDQLHEIVGDEGFYPSYDTARIRVLGVCYDLRHAMMGDREIEFVDNGMDQDKMRRLSTITSDKNIYLVINVLWPEMLFVLKALNDFVLLHARKQAKNTYTVMRHHKNIWDNSIAQVRFFQAAVAKCLKETVSEASYARIINLMNKDYTWFDNYITQYLDLLNLKFIDMDKEKRLKNIPTMAKRLVEKEKEYINLKEDLEEAAKIHNCSVKNLRLKNDYPENIEW</sequence>
<reference evidence="2" key="2">
    <citation type="submission" date="2023-03" db="EMBL/GenBank/DDBJ databases">
        <authorList>
            <person name="Zhang Z."/>
        </authorList>
    </citation>
    <scope>NUCLEOTIDE SEQUENCE</scope>
    <source>
        <strain evidence="2">DSA</strain>
    </source>
</reference>
<dbReference type="EMBL" id="JARPTC010000019">
    <property type="protein sequence ID" value="MDO7788210.1"/>
    <property type="molecule type" value="Genomic_DNA"/>
</dbReference>
<proteinExistence type="predicted"/>
<accession>A0AAW7ZFF4</accession>
<evidence type="ECO:0000313" key="3">
    <source>
        <dbReference type="Proteomes" id="UP001172911"/>
    </source>
</evidence>
<dbReference type="Proteomes" id="UP001172911">
    <property type="component" value="Unassembled WGS sequence"/>
</dbReference>
<organism evidence="2 3">
    <name type="scientific">Desulforamulus aquiferis</name>
    <dbReference type="NCBI Taxonomy" id="1397668"/>
    <lineage>
        <taxon>Bacteria</taxon>
        <taxon>Bacillati</taxon>
        <taxon>Bacillota</taxon>
        <taxon>Clostridia</taxon>
        <taxon>Eubacteriales</taxon>
        <taxon>Peptococcaceae</taxon>
        <taxon>Desulforamulus</taxon>
    </lineage>
</organism>
<evidence type="ECO:0000256" key="1">
    <source>
        <dbReference type="SAM" id="Coils"/>
    </source>
</evidence>
<feature type="coiled-coil region" evidence="1">
    <location>
        <begin position="206"/>
        <end position="240"/>
    </location>
</feature>
<gene>
    <name evidence="2" type="ORF">P6N53_13345</name>
</gene>
<reference evidence="2" key="1">
    <citation type="journal article" date="2023" name="J. Hazard. Mater.">
        <title>Anaerobic biodegradation of pyrene and benzo[a]pyrene by a new sulfate-reducing Desulforamulus aquiferis strain DSA.</title>
        <authorList>
            <person name="Zhang Z."/>
            <person name="Sun J."/>
            <person name="Gong X."/>
            <person name="Wang C."/>
            <person name="Wang H."/>
        </authorList>
    </citation>
    <scope>NUCLEOTIDE SEQUENCE</scope>
    <source>
        <strain evidence="2">DSA</strain>
    </source>
</reference>
<dbReference type="Pfam" id="PF21845">
    <property type="entry name" value="DUF6904"/>
    <property type="match status" value="1"/>
</dbReference>
<keyword evidence="1" id="KW-0175">Coiled coil</keyword>
<keyword evidence="3" id="KW-1185">Reference proteome</keyword>